<dbReference type="Proteomes" id="UP001412067">
    <property type="component" value="Unassembled WGS sequence"/>
</dbReference>
<name>A0ABR2LFS4_9ASPA</name>
<evidence type="ECO:0000313" key="1">
    <source>
        <dbReference type="EMBL" id="KAK8939884.1"/>
    </source>
</evidence>
<protein>
    <submittedName>
        <fullName evidence="1">Uncharacterized protein</fullName>
    </submittedName>
</protein>
<gene>
    <name evidence="1" type="ORF">KSP40_PGU014765</name>
</gene>
<reference evidence="1 2" key="1">
    <citation type="journal article" date="2022" name="Nat. Plants">
        <title>Genomes of leafy and leafless Platanthera orchids illuminate the evolution of mycoheterotrophy.</title>
        <authorList>
            <person name="Li M.H."/>
            <person name="Liu K.W."/>
            <person name="Li Z."/>
            <person name="Lu H.C."/>
            <person name="Ye Q.L."/>
            <person name="Zhang D."/>
            <person name="Wang J.Y."/>
            <person name="Li Y.F."/>
            <person name="Zhong Z.M."/>
            <person name="Liu X."/>
            <person name="Yu X."/>
            <person name="Liu D.K."/>
            <person name="Tu X.D."/>
            <person name="Liu B."/>
            <person name="Hao Y."/>
            <person name="Liao X.Y."/>
            <person name="Jiang Y.T."/>
            <person name="Sun W.H."/>
            <person name="Chen J."/>
            <person name="Chen Y.Q."/>
            <person name="Ai Y."/>
            <person name="Zhai J.W."/>
            <person name="Wu S.S."/>
            <person name="Zhou Z."/>
            <person name="Hsiao Y.Y."/>
            <person name="Wu W.L."/>
            <person name="Chen Y.Y."/>
            <person name="Lin Y.F."/>
            <person name="Hsu J.L."/>
            <person name="Li C.Y."/>
            <person name="Wang Z.W."/>
            <person name="Zhao X."/>
            <person name="Zhong W.Y."/>
            <person name="Ma X.K."/>
            <person name="Ma L."/>
            <person name="Huang J."/>
            <person name="Chen G.Z."/>
            <person name="Huang M.Z."/>
            <person name="Huang L."/>
            <person name="Peng D.H."/>
            <person name="Luo Y.B."/>
            <person name="Zou S.Q."/>
            <person name="Chen S.P."/>
            <person name="Lan S."/>
            <person name="Tsai W.C."/>
            <person name="Van de Peer Y."/>
            <person name="Liu Z.J."/>
        </authorList>
    </citation>
    <scope>NUCLEOTIDE SEQUENCE [LARGE SCALE GENOMIC DNA]</scope>
    <source>
        <strain evidence="1">Lor288</strain>
    </source>
</reference>
<evidence type="ECO:0000313" key="2">
    <source>
        <dbReference type="Proteomes" id="UP001412067"/>
    </source>
</evidence>
<dbReference type="EMBL" id="JBBWWR010000020">
    <property type="protein sequence ID" value="KAK8939884.1"/>
    <property type="molecule type" value="Genomic_DNA"/>
</dbReference>
<organism evidence="1 2">
    <name type="scientific">Platanthera guangdongensis</name>
    <dbReference type="NCBI Taxonomy" id="2320717"/>
    <lineage>
        <taxon>Eukaryota</taxon>
        <taxon>Viridiplantae</taxon>
        <taxon>Streptophyta</taxon>
        <taxon>Embryophyta</taxon>
        <taxon>Tracheophyta</taxon>
        <taxon>Spermatophyta</taxon>
        <taxon>Magnoliopsida</taxon>
        <taxon>Liliopsida</taxon>
        <taxon>Asparagales</taxon>
        <taxon>Orchidaceae</taxon>
        <taxon>Orchidoideae</taxon>
        <taxon>Orchideae</taxon>
        <taxon>Orchidinae</taxon>
        <taxon>Platanthera</taxon>
    </lineage>
</organism>
<comment type="caution">
    <text evidence="1">The sequence shown here is derived from an EMBL/GenBank/DDBJ whole genome shotgun (WGS) entry which is preliminary data.</text>
</comment>
<accession>A0ABR2LFS4</accession>
<keyword evidence="2" id="KW-1185">Reference proteome</keyword>
<sequence length="184" mass="20634">MRAQSPHRATWEAQDEFFVMPSASTGLNSSYQKIFIFNRRGGHVHQRKEHVGRNADLLTTEEDGVRKMPKTGAAQRKGDGMWLPQNGGDGALWEAAEPPQTWSKNRIPPLTFPKPINAFVPTLIPFTLCLIYHPPPSPLILRPLFHSTSLSALLSFYRWAKSLARSSSIDLTFDGKPPSSELIR</sequence>
<proteinExistence type="predicted"/>